<dbReference type="InterPro" id="IPR036188">
    <property type="entry name" value="FAD/NAD-bd_sf"/>
</dbReference>
<dbReference type="OrthoDB" id="9806724at2"/>
<dbReference type="InterPro" id="IPR015939">
    <property type="entry name" value="Fum_Rdtase/Succ_DH_flav-like_C"/>
</dbReference>
<evidence type="ECO:0000256" key="10">
    <source>
        <dbReference type="ARBA" id="ARBA00048305"/>
    </source>
</evidence>
<dbReference type="EC" id="1.4.3.16" evidence="4 11"/>
<proteinExistence type="inferred from homology"/>
<dbReference type="Gene3D" id="3.90.700.10">
    <property type="entry name" value="Succinate dehydrogenase/fumarate reductase flavoprotein, catalytic domain"/>
    <property type="match status" value="1"/>
</dbReference>
<keyword evidence="6 12" id="KW-0285">Flavoprotein</keyword>
<evidence type="ECO:0000256" key="12">
    <source>
        <dbReference type="RuleBase" id="RU362049"/>
    </source>
</evidence>
<dbReference type="Pfam" id="PF02910">
    <property type="entry name" value="Succ_DH_flav_C"/>
    <property type="match status" value="1"/>
</dbReference>
<dbReference type="InterPro" id="IPR003953">
    <property type="entry name" value="FAD-dep_OxRdtase_2_FAD-bd"/>
</dbReference>
<dbReference type="GO" id="GO:0033765">
    <property type="term" value="F:steroid dehydrogenase activity, acting on the CH-CH group of donors"/>
    <property type="evidence" value="ECO:0007669"/>
    <property type="project" value="UniProtKB-ARBA"/>
</dbReference>
<dbReference type="GO" id="GO:0034628">
    <property type="term" value="P:'de novo' NAD+ biosynthetic process from L-aspartate"/>
    <property type="evidence" value="ECO:0007669"/>
    <property type="project" value="TreeGrafter"/>
</dbReference>
<evidence type="ECO:0000259" key="14">
    <source>
        <dbReference type="Pfam" id="PF02910"/>
    </source>
</evidence>
<dbReference type="STRING" id="568899.SAMN05192534_10367"/>
<evidence type="ECO:0000256" key="6">
    <source>
        <dbReference type="ARBA" id="ARBA00022630"/>
    </source>
</evidence>
<keyword evidence="8 12" id="KW-0274">FAD</keyword>
<comment type="subcellular location">
    <subcellularLocation>
        <location evidence="12">Cytoplasm</location>
    </subcellularLocation>
</comment>
<feature type="domain" description="Fumarate reductase/succinate dehydrogenase flavoprotein-like C-terminal" evidence="14">
    <location>
        <begin position="420"/>
        <end position="518"/>
    </location>
</feature>
<dbReference type="PANTHER" id="PTHR42716">
    <property type="entry name" value="L-ASPARTATE OXIDASE"/>
    <property type="match status" value="1"/>
</dbReference>
<name>A0A1G8AY56_9BACI</name>
<evidence type="ECO:0000256" key="11">
    <source>
        <dbReference type="NCBIfam" id="TIGR00551"/>
    </source>
</evidence>
<keyword evidence="9 12" id="KW-0560">Oxidoreductase</keyword>
<dbReference type="PRINTS" id="PR00368">
    <property type="entry name" value="FADPNR"/>
</dbReference>
<evidence type="ECO:0000256" key="2">
    <source>
        <dbReference type="ARBA" id="ARBA00004950"/>
    </source>
</evidence>
<evidence type="ECO:0000256" key="3">
    <source>
        <dbReference type="ARBA" id="ARBA00008562"/>
    </source>
</evidence>
<dbReference type="SUPFAM" id="SSF51905">
    <property type="entry name" value="FAD/NAD(P)-binding domain"/>
    <property type="match status" value="1"/>
</dbReference>
<evidence type="ECO:0000313" key="16">
    <source>
        <dbReference type="Proteomes" id="UP000199163"/>
    </source>
</evidence>
<dbReference type="GO" id="GO:0005737">
    <property type="term" value="C:cytoplasm"/>
    <property type="evidence" value="ECO:0007669"/>
    <property type="project" value="UniProtKB-SubCell"/>
</dbReference>
<evidence type="ECO:0000259" key="13">
    <source>
        <dbReference type="Pfam" id="PF00890"/>
    </source>
</evidence>
<sequence>MNENHINTDILIVGSGIAGIIAAIKLAKHRQVTLVTKGSLTSGNSPKAQGGIAAAIARNDDVDLHVTDTLEAGNGVNNRSVVQMIIEQAADVMDFLFSCGVAFDKHADGTFALAKEGAHSCRRIFHAGGDATGYHMMKQLTSIAKDRVVCIEHFHAYDLLMDGDDCVGIRGKDEKGRAWTMTANATILATGGCGQLYSVTSNAKEAAGDGLAMAYRAGVTLTDMEFIQFHPTMLYVHGRGAGLLSEAIRGEGGVLVDHKEHPIMEGKHPLKDLAPRAVVAKAVHDVIDAGGDVFLSIRPISQFHRKFPSIAKRLHAEKVDVSRGLVPVRPGAHFLMGGIAVNAYGQTSKNGLFAIGETACTGMHGANRLASNSLLEGAASALLLSEHLLETPVSLQANKQAPGWPAEKGANEWPSLSCVQKQMDDYAGIVKDPDALRTMKTWLARYEDDLFAPAGKDIGSKALQVKNLLAAAWMVTNAALMRTESRGAHLRTDITDESPAWRDYSLYYEHKQAIPVKKKKAERTALHEYHTT</sequence>
<dbReference type="EMBL" id="FNDK01000003">
    <property type="protein sequence ID" value="SDH25881.1"/>
    <property type="molecule type" value="Genomic_DNA"/>
</dbReference>
<evidence type="ECO:0000256" key="1">
    <source>
        <dbReference type="ARBA" id="ARBA00001974"/>
    </source>
</evidence>
<dbReference type="SUPFAM" id="SSF46977">
    <property type="entry name" value="Succinate dehydrogenase/fumarate reductase flavoprotein C-terminal domain"/>
    <property type="match status" value="1"/>
</dbReference>
<dbReference type="PANTHER" id="PTHR42716:SF2">
    <property type="entry name" value="L-ASPARTATE OXIDASE, CHLOROPLASTIC"/>
    <property type="match status" value="1"/>
</dbReference>
<dbReference type="InterPro" id="IPR027477">
    <property type="entry name" value="Succ_DH/fumarate_Rdtase_cat_sf"/>
</dbReference>
<dbReference type="InterPro" id="IPR037099">
    <property type="entry name" value="Fum_R/Succ_DH_flav-like_C_sf"/>
</dbReference>
<dbReference type="Pfam" id="PF00890">
    <property type="entry name" value="FAD_binding_2"/>
    <property type="match status" value="1"/>
</dbReference>
<accession>A0A1G8AY56</accession>
<dbReference type="InterPro" id="IPR005288">
    <property type="entry name" value="NadB"/>
</dbReference>
<evidence type="ECO:0000313" key="15">
    <source>
        <dbReference type="EMBL" id="SDH25881.1"/>
    </source>
</evidence>
<comment type="cofactor">
    <cofactor evidence="1 12">
        <name>FAD</name>
        <dbReference type="ChEBI" id="CHEBI:57692"/>
    </cofactor>
</comment>
<dbReference type="UniPathway" id="UPA00253">
    <property type="reaction ID" value="UER00326"/>
</dbReference>
<keyword evidence="7 12" id="KW-0662">Pyridine nucleotide biosynthesis</keyword>
<feature type="domain" description="FAD-dependent oxidoreductase 2 FAD-binding" evidence="13">
    <location>
        <begin position="9"/>
        <end position="374"/>
    </location>
</feature>
<evidence type="ECO:0000256" key="5">
    <source>
        <dbReference type="ARBA" id="ARBA00021901"/>
    </source>
</evidence>
<comment type="function">
    <text evidence="12">Catalyzes the oxidation of L-aspartate to iminoaspartate.</text>
</comment>
<comment type="similarity">
    <text evidence="3 12">Belongs to the FAD-dependent oxidoreductase 2 family. NadB subfamily.</text>
</comment>
<dbReference type="NCBIfam" id="TIGR00551">
    <property type="entry name" value="nadB"/>
    <property type="match status" value="1"/>
</dbReference>
<comment type="pathway">
    <text evidence="2 12">Cofactor biosynthesis; NAD(+) biosynthesis; iminoaspartate from L-aspartate (oxidase route): step 1/1.</text>
</comment>
<comment type="catalytic activity">
    <reaction evidence="10">
        <text>L-aspartate + O2 = iminosuccinate + H2O2</text>
        <dbReference type="Rhea" id="RHEA:25876"/>
        <dbReference type="ChEBI" id="CHEBI:15379"/>
        <dbReference type="ChEBI" id="CHEBI:16240"/>
        <dbReference type="ChEBI" id="CHEBI:29991"/>
        <dbReference type="ChEBI" id="CHEBI:77875"/>
        <dbReference type="EC" id="1.4.3.16"/>
    </reaction>
    <physiologicalReaction direction="left-to-right" evidence="10">
        <dbReference type="Rhea" id="RHEA:25877"/>
    </physiologicalReaction>
</comment>
<dbReference type="Gene3D" id="3.50.50.60">
    <property type="entry name" value="FAD/NAD(P)-binding domain"/>
    <property type="match status" value="1"/>
</dbReference>
<dbReference type="SUPFAM" id="SSF56425">
    <property type="entry name" value="Succinate dehydrogenase/fumarate reductase flavoprotein, catalytic domain"/>
    <property type="match status" value="1"/>
</dbReference>
<protein>
    <recommendedName>
        <fullName evidence="5 11">L-aspartate oxidase</fullName>
        <ecNumber evidence="4 11">1.4.3.16</ecNumber>
    </recommendedName>
</protein>
<evidence type="ECO:0000256" key="7">
    <source>
        <dbReference type="ARBA" id="ARBA00022642"/>
    </source>
</evidence>
<evidence type="ECO:0000256" key="9">
    <source>
        <dbReference type="ARBA" id="ARBA00023002"/>
    </source>
</evidence>
<keyword evidence="16" id="KW-1185">Reference proteome</keyword>
<evidence type="ECO:0000256" key="8">
    <source>
        <dbReference type="ARBA" id="ARBA00022827"/>
    </source>
</evidence>
<dbReference type="RefSeq" id="WP_091271650.1">
    <property type="nucleotide sequence ID" value="NZ_FNDK01000003.1"/>
</dbReference>
<evidence type="ECO:0000256" key="4">
    <source>
        <dbReference type="ARBA" id="ARBA00012173"/>
    </source>
</evidence>
<organism evidence="15 16">
    <name type="scientific">Alteribacillus persepolensis</name>
    <dbReference type="NCBI Taxonomy" id="568899"/>
    <lineage>
        <taxon>Bacteria</taxon>
        <taxon>Bacillati</taxon>
        <taxon>Bacillota</taxon>
        <taxon>Bacilli</taxon>
        <taxon>Bacillales</taxon>
        <taxon>Bacillaceae</taxon>
        <taxon>Alteribacillus</taxon>
    </lineage>
</organism>
<reference evidence="15 16" key="1">
    <citation type="submission" date="2016-10" db="EMBL/GenBank/DDBJ databases">
        <authorList>
            <person name="de Groot N.N."/>
        </authorList>
    </citation>
    <scope>NUCLEOTIDE SEQUENCE [LARGE SCALE GENOMIC DNA]</scope>
    <source>
        <strain evidence="15 16">DSM 21632</strain>
    </source>
</reference>
<dbReference type="Proteomes" id="UP000199163">
    <property type="component" value="Unassembled WGS sequence"/>
</dbReference>
<dbReference type="AlphaFoldDB" id="A0A1G8AY56"/>
<dbReference type="Gene3D" id="1.20.58.100">
    <property type="entry name" value="Fumarate reductase/succinate dehydrogenase flavoprotein-like, C-terminal domain"/>
    <property type="match status" value="1"/>
</dbReference>
<gene>
    <name evidence="15" type="ORF">SAMN05192534_10367</name>
</gene>
<dbReference type="GO" id="GO:0008734">
    <property type="term" value="F:L-aspartate oxidase activity"/>
    <property type="evidence" value="ECO:0007669"/>
    <property type="project" value="UniProtKB-UniRule"/>
</dbReference>